<sequence>MPPRRRGPRARRLVAAAVGLGLLAGCAPTRAAPVPVATGGLLNDESWHDHAAVPGGRTPPGLVPGADGPFADMGADALLDLRRLTQDDGATLAGPVGIWRYSWPRDAAFAAAALAVTGHDDEAARVLGFMQDAQSPDGSFEARYTLDGAGPPDDRPRQDDGAGWLLWSADVATRCPAGTPVQALRPLVVRGTDHLLALTDGGRRLPPPSPDYWEVEESRTTLGSAAPVLAGLQAGQRLLGRLGEVERAQAAGAAADRLELEVAAAFAPRGYQRYATGGGHDAATAMLLPPFVEGGDVDGVRAALEDYATTALRPAGGLAPGAGWKQDGTSWTPEVALVALASAHVGDEAGARRWLAWLDAHRTGWGSLPEKVRADGSPAGPAPLGWTAAGVVLTLAELDDAPRC</sequence>
<comment type="caution">
    <text evidence="2">The sequence shown here is derived from an EMBL/GenBank/DDBJ whole genome shotgun (WGS) entry which is preliminary data.</text>
</comment>
<dbReference type="SUPFAM" id="SSF48208">
    <property type="entry name" value="Six-hairpin glycosidases"/>
    <property type="match status" value="1"/>
</dbReference>
<dbReference type="InterPro" id="IPR008928">
    <property type="entry name" value="6-hairpin_glycosidase_sf"/>
</dbReference>
<organism evidence="2 3">
    <name type="scientific">Pseudokineococcus basanitobsidens</name>
    <dbReference type="NCBI Taxonomy" id="1926649"/>
    <lineage>
        <taxon>Bacteria</taxon>
        <taxon>Bacillati</taxon>
        <taxon>Actinomycetota</taxon>
        <taxon>Actinomycetes</taxon>
        <taxon>Kineosporiales</taxon>
        <taxon>Kineosporiaceae</taxon>
        <taxon>Pseudokineococcus</taxon>
    </lineage>
</organism>
<proteinExistence type="predicted"/>
<dbReference type="EMBL" id="JBBIAA010000013">
    <property type="protein sequence ID" value="MEJ5945923.1"/>
    <property type="molecule type" value="Genomic_DNA"/>
</dbReference>
<evidence type="ECO:0000313" key="2">
    <source>
        <dbReference type="EMBL" id="MEJ5945923.1"/>
    </source>
</evidence>
<name>A0ABU8RLH0_9ACTN</name>
<keyword evidence="3" id="KW-1185">Reference proteome</keyword>
<feature type="chain" id="PRO_5045215738" description="Glycoside hydrolase family 15" evidence="1">
    <location>
        <begin position="32"/>
        <end position="404"/>
    </location>
</feature>
<evidence type="ECO:0000313" key="3">
    <source>
        <dbReference type="Proteomes" id="UP001387100"/>
    </source>
</evidence>
<reference evidence="2 3" key="1">
    <citation type="journal article" date="2017" name="Int. J. Syst. Evol. Microbiol.">
        <title>Pseudokineococcus basanitobsidens sp. nov., isolated from volcanic rock.</title>
        <authorList>
            <person name="Lee D.W."/>
            <person name="Park M.Y."/>
            <person name="Kim J.J."/>
            <person name="Kim B.S."/>
        </authorList>
    </citation>
    <scope>NUCLEOTIDE SEQUENCE [LARGE SCALE GENOMIC DNA]</scope>
    <source>
        <strain evidence="2 3">DSM 103726</strain>
    </source>
</reference>
<dbReference type="Gene3D" id="1.50.10.10">
    <property type="match status" value="1"/>
</dbReference>
<accession>A0ABU8RLH0</accession>
<dbReference type="InterPro" id="IPR012341">
    <property type="entry name" value="6hp_glycosidase-like_sf"/>
</dbReference>
<evidence type="ECO:0000256" key="1">
    <source>
        <dbReference type="SAM" id="SignalP"/>
    </source>
</evidence>
<dbReference type="Proteomes" id="UP001387100">
    <property type="component" value="Unassembled WGS sequence"/>
</dbReference>
<dbReference type="PROSITE" id="PS51257">
    <property type="entry name" value="PROKAR_LIPOPROTEIN"/>
    <property type="match status" value="1"/>
</dbReference>
<keyword evidence="1" id="KW-0732">Signal</keyword>
<evidence type="ECO:0008006" key="4">
    <source>
        <dbReference type="Google" id="ProtNLM"/>
    </source>
</evidence>
<protein>
    <recommendedName>
        <fullName evidence="4">Glycoside hydrolase family 15</fullName>
    </recommendedName>
</protein>
<feature type="signal peptide" evidence="1">
    <location>
        <begin position="1"/>
        <end position="31"/>
    </location>
</feature>
<gene>
    <name evidence="2" type="ORF">WDZ17_11530</name>
</gene>
<dbReference type="RefSeq" id="WP_339575308.1">
    <property type="nucleotide sequence ID" value="NZ_JBBIAA010000013.1"/>
</dbReference>
<dbReference type="PANTHER" id="PTHR31616">
    <property type="entry name" value="TREHALASE"/>
    <property type="match status" value="1"/>
</dbReference>
<dbReference type="PANTHER" id="PTHR31616:SF0">
    <property type="entry name" value="GLUCAN 1,4-ALPHA-GLUCOSIDASE"/>
    <property type="match status" value="1"/>
</dbReference>